<evidence type="ECO:0000313" key="2">
    <source>
        <dbReference type="Proteomes" id="UP000054047"/>
    </source>
</evidence>
<organism evidence="1 2">
    <name type="scientific">Ancylostoma duodenale</name>
    <dbReference type="NCBI Taxonomy" id="51022"/>
    <lineage>
        <taxon>Eukaryota</taxon>
        <taxon>Metazoa</taxon>
        <taxon>Ecdysozoa</taxon>
        <taxon>Nematoda</taxon>
        <taxon>Chromadorea</taxon>
        <taxon>Rhabditida</taxon>
        <taxon>Rhabditina</taxon>
        <taxon>Rhabditomorpha</taxon>
        <taxon>Strongyloidea</taxon>
        <taxon>Ancylostomatidae</taxon>
        <taxon>Ancylostomatinae</taxon>
        <taxon>Ancylostoma</taxon>
    </lineage>
</organism>
<proteinExistence type="predicted"/>
<dbReference type="EMBL" id="KN726898">
    <property type="protein sequence ID" value="KIH66951.1"/>
    <property type="molecule type" value="Genomic_DNA"/>
</dbReference>
<dbReference type="OrthoDB" id="5868066at2759"/>
<sequence>MEFFRCMAVHGVPFRYLLGSRASKYLAREEYNEKYPPSMNIKQFFCDLSKLEYGLRSNIWSFHTVQMGTSAPQILFSFSAKNTILMQLCEALISAMLCGNLSNLSTILALEHQIHRYNKGYDHTFHSLGTPTHGTLFLETACRIWAKNGRCEDKIAEAVSRIVQKCPQLLGRVTEFLKEIDYDHEVEVITEEV</sequence>
<dbReference type="Proteomes" id="UP000054047">
    <property type="component" value="Unassembled WGS sequence"/>
</dbReference>
<accession>A0A0C2HBS7</accession>
<reference evidence="1 2" key="1">
    <citation type="submission" date="2013-12" db="EMBL/GenBank/DDBJ databases">
        <title>Draft genome of the parsitic nematode Ancylostoma duodenale.</title>
        <authorList>
            <person name="Mitreva M."/>
        </authorList>
    </citation>
    <scope>NUCLEOTIDE SEQUENCE [LARGE SCALE GENOMIC DNA]</scope>
    <source>
        <strain evidence="1 2">Zhejiang</strain>
    </source>
</reference>
<dbReference type="AlphaFoldDB" id="A0A0C2HBS7"/>
<name>A0A0C2HBS7_9BILA</name>
<gene>
    <name evidence="1" type="ORF">ANCDUO_02722</name>
</gene>
<protein>
    <submittedName>
        <fullName evidence="1">Uncharacterized protein</fullName>
    </submittedName>
</protein>
<keyword evidence="2" id="KW-1185">Reference proteome</keyword>
<evidence type="ECO:0000313" key="1">
    <source>
        <dbReference type="EMBL" id="KIH66951.1"/>
    </source>
</evidence>